<feature type="transmembrane region" description="Helical" evidence="1">
    <location>
        <begin position="73"/>
        <end position="93"/>
    </location>
</feature>
<dbReference type="Proteomes" id="UP000001962">
    <property type="component" value="Chromosome"/>
</dbReference>
<keyword evidence="1" id="KW-1133">Transmembrane helix</keyword>
<dbReference type="OrthoDB" id="5621705at2"/>
<keyword evidence="1" id="KW-0472">Membrane</keyword>
<keyword evidence="1" id="KW-0812">Transmembrane</keyword>
<reference evidence="3" key="1">
    <citation type="submission" date="2006-08" db="EMBL/GenBank/DDBJ databases">
        <title>Complete sequence of Alkalilimnicola ehrilichei MLHE-1.</title>
        <authorList>
            <person name="Copeland A."/>
            <person name="Lucas S."/>
            <person name="Lapidus A."/>
            <person name="Barry K."/>
            <person name="Detter J.C."/>
            <person name="Glavina del Rio T."/>
            <person name="Hammon N."/>
            <person name="Israni S."/>
            <person name="Dalin E."/>
            <person name="Tice H."/>
            <person name="Pitluck S."/>
            <person name="Sims D."/>
            <person name="Brettin T."/>
            <person name="Bruce D."/>
            <person name="Han C."/>
            <person name="Tapia R."/>
            <person name="Gilna P."/>
            <person name="Schmutz J."/>
            <person name="Larimer F."/>
            <person name="Land M."/>
            <person name="Hauser L."/>
            <person name="Kyrpides N."/>
            <person name="Mikhailova N."/>
            <person name="Oremland R.S."/>
            <person name="Hoeft S.E."/>
            <person name="Switzer-Blum J."/>
            <person name="Kulp T."/>
            <person name="King G."/>
            <person name="Tabita R."/>
            <person name="Witte B."/>
            <person name="Santini J.M."/>
            <person name="Basu P."/>
            <person name="Hollibaugh J.T."/>
            <person name="Xie G."/>
            <person name="Stolz J.F."/>
            <person name="Richardson P."/>
        </authorList>
    </citation>
    <scope>NUCLEOTIDE SEQUENCE [LARGE SCALE GENOMIC DNA]</scope>
    <source>
        <strain evidence="3">ATCC BAA-1101 / DSM 17681 / MLHE-1</strain>
    </source>
</reference>
<dbReference type="EMBL" id="CP000453">
    <property type="protein sequence ID" value="ABI56619.1"/>
    <property type="molecule type" value="Genomic_DNA"/>
</dbReference>
<dbReference type="KEGG" id="aeh:Mlg_1270"/>
<sequence length="283" mass="30200">MATTDTVGQTSSPEASSNIEIRDVTLEHPWRWLAAGTRDFAQAPFTSFAYGLAITLLSFAITLALFAAGLQHWLLPLAAGFMFVGPLLAVGFYDISRRLERGEPPTLAAAAAAWKSNPVQISLMGLTLMIFFLFWVRLATLLFAVFFGNIPTGLTGLVEATLTIQGVSFLALGGAIGGVLAFLAFSLSVVSIPLLVDRQSTFMDAITASLQAVYRNLDAMLLWAALLAAFTIAGIVTFYIGLAIVLPLLGHASWHAYRDMVAPEQPAQGSAAESETETEPNAT</sequence>
<dbReference type="eggNOG" id="COG5473">
    <property type="taxonomic scope" value="Bacteria"/>
</dbReference>
<feature type="transmembrane region" description="Helical" evidence="1">
    <location>
        <begin position="123"/>
        <end position="147"/>
    </location>
</feature>
<accession>Q0A968</accession>
<dbReference type="Pfam" id="PF09955">
    <property type="entry name" value="DUF2189"/>
    <property type="match status" value="1"/>
</dbReference>
<evidence type="ECO:0000313" key="2">
    <source>
        <dbReference type="EMBL" id="ABI56619.1"/>
    </source>
</evidence>
<dbReference type="RefSeq" id="WP_011629014.1">
    <property type="nucleotide sequence ID" value="NC_008340.1"/>
</dbReference>
<organism evidence="2 3">
    <name type="scientific">Alkalilimnicola ehrlichii (strain ATCC BAA-1101 / DSM 17681 / MLHE-1)</name>
    <dbReference type="NCBI Taxonomy" id="187272"/>
    <lineage>
        <taxon>Bacteria</taxon>
        <taxon>Pseudomonadati</taxon>
        <taxon>Pseudomonadota</taxon>
        <taxon>Gammaproteobacteria</taxon>
        <taxon>Chromatiales</taxon>
        <taxon>Ectothiorhodospiraceae</taxon>
        <taxon>Alkalilimnicola</taxon>
    </lineage>
</organism>
<feature type="transmembrane region" description="Helical" evidence="1">
    <location>
        <begin position="217"/>
        <end position="250"/>
    </location>
</feature>
<dbReference type="InterPro" id="IPR018692">
    <property type="entry name" value="DUF2189"/>
</dbReference>
<protein>
    <submittedName>
        <fullName evidence="2">Integral membrane protein</fullName>
    </submittedName>
</protein>
<dbReference type="AlphaFoldDB" id="Q0A968"/>
<evidence type="ECO:0000256" key="1">
    <source>
        <dbReference type="SAM" id="Phobius"/>
    </source>
</evidence>
<evidence type="ECO:0000313" key="3">
    <source>
        <dbReference type="Proteomes" id="UP000001962"/>
    </source>
</evidence>
<feature type="transmembrane region" description="Helical" evidence="1">
    <location>
        <begin position="48"/>
        <end position="67"/>
    </location>
</feature>
<gene>
    <name evidence="2" type="ordered locus">Mlg_1270</name>
</gene>
<name>Q0A968_ALKEH</name>
<dbReference type="HOGENOM" id="CLU_067791_0_0_6"/>
<feature type="transmembrane region" description="Helical" evidence="1">
    <location>
        <begin position="167"/>
        <end position="196"/>
    </location>
</feature>
<proteinExistence type="predicted"/>
<keyword evidence="3" id="KW-1185">Reference proteome</keyword>